<dbReference type="EC" id="1.9.3.1" evidence="3"/>
<dbReference type="InterPro" id="IPR023616">
    <property type="entry name" value="Cyt_c_oxase-like_su1_dom"/>
</dbReference>
<feature type="transmembrane region" description="Helical" evidence="1">
    <location>
        <begin position="291"/>
        <end position="314"/>
    </location>
</feature>
<dbReference type="InterPro" id="IPR000883">
    <property type="entry name" value="Cyt_C_Oxase_1"/>
</dbReference>
<dbReference type="GO" id="GO:0015990">
    <property type="term" value="P:electron transport coupled proton transport"/>
    <property type="evidence" value="ECO:0007669"/>
    <property type="project" value="TreeGrafter"/>
</dbReference>
<dbReference type="CDD" id="cd00919">
    <property type="entry name" value="Heme_Cu_Oxidase_I"/>
    <property type="match status" value="1"/>
</dbReference>
<feature type="transmembrane region" description="Helical" evidence="1">
    <location>
        <begin position="432"/>
        <end position="453"/>
    </location>
</feature>
<organism evidence="3 4">
    <name type="scientific">Nitrososphaera viennensis EN76</name>
    <dbReference type="NCBI Taxonomy" id="926571"/>
    <lineage>
        <taxon>Archaea</taxon>
        <taxon>Nitrososphaerota</taxon>
        <taxon>Nitrososphaeria</taxon>
        <taxon>Nitrososphaerales</taxon>
        <taxon>Nitrososphaeraceae</taxon>
        <taxon>Nitrososphaera</taxon>
    </lineage>
</organism>
<dbReference type="InterPro" id="IPR036927">
    <property type="entry name" value="Cyt_c_oxase-like_su1_sf"/>
</dbReference>
<dbReference type="PRINTS" id="PR01165">
    <property type="entry name" value="CYCOXIDASEI"/>
</dbReference>
<protein>
    <submittedName>
        <fullName evidence="3">Heme-copper oxidase subunit I</fullName>
        <ecNumber evidence="3">1.9.3.1</ecNumber>
    </submittedName>
</protein>
<evidence type="ECO:0000313" key="3">
    <source>
        <dbReference type="EMBL" id="AIC14317.1"/>
    </source>
</evidence>
<accession>A0A060HMB4</accession>
<dbReference type="STRING" id="926571.NVIE_001340"/>
<reference evidence="3 4" key="1">
    <citation type="journal article" date="2014" name="Int. J. Syst. Evol. Microbiol.">
        <title>Nitrososphaera viennensis gen. nov., sp. nov., an aerobic and mesophilic, ammonia-oxidizing archaeon from soil and a member of the archaeal phylum Thaumarchaeota.</title>
        <authorList>
            <person name="Stieglmeier M."/>
            <person name="Klingl A."/>
            <person name="Alves R.J."/>
            <person name="Rittmann S.K."/>
            <person name="Melcher M."/>
            <person name="Leisch N."/>
            <person name="Schleper C."/>
        </authorList>
    </citation>
    <scope>NUCLEOTIDE SEQUENCE [LARGE SCALE GENOMIC DNA]</scope>
    <source>
        <strain evidence="3">EN76</strain>
    </source>
</reference>
<gene>
    <name evidence="3" type="primary">coxA2</name>
    <name evidence="3" type="ORF">NVIE_001340</name>
</gene>
<dbReference type="HOGENOM" id="CLU_011899_7_3_2"/>
<keyword evidence="4" id="KW-1185">Reference proteome</keyword>
<dbReference type="GO" id="GO:0004129">
    <property type="term" value="F:cytochrome-c oxidase activity"/>
    <property type="evidence" value="ECO:0007669"/>
    <property type="project" value="InterPro"/>
</dbReference>
<dbReference type="GO" id="GO:0016491">
    <property type="term" value="F:oxidoreductase activity"/>
    <property type="evidence" value="ECO:0007669"/>
    <property type="project" value="UniProtKB-KW"/>
</dbReference>
<keyword evidence="3" id="KW-0560">Oxidoreductase</keyword>
<keyword evidence="1" id="KW-0472">Membrane</keyword>
<feature type="transmembrane region" description="Helical" evidence="1">
    <location>
        <begin position="97"/>
        <end position="117"/>
    </location>
</feature>
<feature type="domain" description="Cytochrome oxidase subunit I profile" evidence="2">
    <location>
        <begin position="28"/>
        <end position="530"/>
    </location>
</feature>
<dbReference type="AlphaFoldDB" id="A0A060HMB4"/>
<feature type="transmembrane region" description="Helical" evidence="1">
    <location>
        <begin position="47"/>
        <end position="67"/>
    </location>
</feature>
<proteinExistence type="predicted"/>
<dbReference type="Gene3D" id="1.20.210.10">
    <property type="entry name" value="Cytochrome c oxidase-like, subunit I domain"/>
    <property type="match status" value="1"/>
</dbReference>
<dbReference type="GO" id="GO:0022904">
    <property type="term" value="P:respiratory electron transport chain"/>
    <property type="evidence" value="ECO:0007669"/>
    <property type="project" value="TreeGrafter"/>
</dbReference>
<dbReference type="SUPFAM" id="SSF81442">
    <property type="entry name" value="Cytochrome c oxidase subunit I-like"/>
    <property type="match status" value="1"/>
</dbReference>
<feature type="transmembrane region" description="Helical" evidence="1">
    <location>
        <begin position="473"/>
        <end position="495"/>
    </location>
</feature>
<feature type="transmembrane region" description="Helical" evidence="1">
    <location>
        <begin position="129"/>
        <end position="146"/>
    </location>
</feature>
<dbReference type="EMBL" id="CP007536">
    <property type="protein sequence ID" value="AIC14317.1"/>
    <property type="molecule type" value="Genomic_DNA"/>
</dbReference>
<dbReference type="GO" id="GO:0009060">
    <property type="term" value="P:aerobic respiration"/>
    <property type="evidence" value="ECO:0007669"/>
    <property type="project" value="InterPro"/>
</dbReference>
<name>A0A060HMB4_9ARCH</name>
<sequence length="530" mass="59412">MNWAAIAAKLPECGKSLRRHIRMVLEVKNPRPLWEILFSTHHTDIGLLYVIFSITSLMIGGALAMGIRTELFLPGQQIFPDSTTFHRFFTVHGTTMLFLWVIPFAAGMGNYLVPLMVRYKDMAWPKLNAVAFWIIPVGAALVWLGFSDTGWTAYPPYSTIRAPGPATDMWIFGLKMLGISSILGSINFVVTILKMKHPDLPLMKTSLFVWATLVTSIMILVAIPTFAAALIMLYTDRLGVTGFFDPTRGGDPIAYQHLFWFTFHPEVYIFLIPAVGMIYEIVPRFSRKPIFSYQSGVTAFVLLSIVSFASWGHHMFSTGESFTEKTVFMVGTLAAVPASAMHVFNWIATMWGGRISFKAPITFSVGGTVLFFLAGAGGVVNTAMPLDFLTHDSYWVVGHFHLFLMGLVTFAFVGFMYYLFPLITGRMYNEKAAMVQFWLMFIGVSLIFIPQHVAGLYGQPRRVFDYVPTEPLILLNQLSTIGAWITGSAMVLFTANMIKSSISGRPSDTKDPFQLGETYYDYRIKEPHIQ</sequence>
<feature type="transmembrane region" description="Helical" evidence="1">
    <location>
        <begin position="170"/>
        <end position="195"/>
    </location>
</feature>
<dbReference type="KEGG" id="nvn:NVIE_001340"/>
<keyword evidence="1" id="KW-1133">Transmembrane helix</keyword>
<dbReference type="Proteomes" id="UP000027093">
    <property type="component" value="Chromosome"/>
</dbReference>
<feature type="transmembrane region" description="Helical" evidence="1">
    <location>
        <begin position="400"/>
        <end position="420"/>
    </location>
</feature>
<feature type="transmembrane region" description="Helical" evidence="1">
    <location>
        <begin position="207"/>
        <end position="234"/>
    </location>
</feature>
<dbReference type="PANTHER" id="PTHR10422">
    <property type="entry name" value="CYTOCHROME C OXIDASE SUBUNIT 1"/>
    <property type="match status" value="1"/>
</dbReference>
<dbReference type="PANTHER" id="PTHR10422:SF18">
    <property type="entry name" value="CYTOCHROME C OXIDASE SUBUNIT 1"/>
    <property type="match status" value="1"/>
</dbReference>
<evidence type="ECO:0000313" key="4">
    <source>
        <dbReference type="Proteomes" id="UP000027093"/>
    </source>
</evidence>
<evidence type="ECO:0000259" key="2">
    <source>
        <dbReference type="PROSITE" id="PS50855"/>
    </source>
</evidence>
<feature type="transmembrane region" description="Helical" evidence="1">
    <location>
        <begin position="326"/>
        <end position="347"/>
    </location>
</feature>
<keyword evidence="1" id="KW-0812">Transmembrane</keyword>
<dbReference type="PROSITE" id="PS50855">
    <property type="entry name" value="COX1"/>
    <property type="match status" value="1"/>
</dbReference>
<dbReference type="GO" id="GO:0020037">
    <property type="term" value="F:heme binding"/>
    <property type="evidence" value="ECO:0007669"/>
    <property type="project" value="InterPro"/>
</dbReference>
<feature type="transmembrane region" description="Helical" evidence="1">
    <location>
        <begin position="254"/>
        <end position="279"/>
    </location>
</feature>
<feature type="transmembrane region" description="Helical" evidence="1">
    <location>
        <begin position="359"/>
        <end position="380"/>
    </location>
</feature>
<dbReference type="GO" id="GO:0016020">
    <property type="term" value="C:membrane"/>
    <property type="evidence" value="ECO:0007669"/>
    <property type="project" value="InterPro"/>
</dbReference>
<evidence type="ECO:0000256" key="1">
    <source>
        <dbReference type="SAM" id="Phobius"/>
    </source>
</evidence>
<dbReference type="Pfam" id="PF00115">
    <property type="entry name" value="COX1"/>
    <property type="match status" value="1"/>
</dbReference>